<dbReference type="PRINTS" id="PR00260">
    <property type="entry name" value="CHEMTRNSDUCR"/>
</dbReference>
<accession>A0A4S2DMR0</accession>
<dbReference type="SUPFAM" id="SSF58104">
    <property type="entry name" value="Methyl-accepting chemotaxis protein (MCP) signaling domain"/>
    <property type="match status" value="1"/>
</dbReference>
<dbReference type="InterPro" id="IPR051310">
    <property type="entry name" value="MCP_chemotaxis"/>
</dbReference>
<reference evidence="8 9" key="1">
    <citation type="submission" date="2019-04" db="EMBL/GenBank/DDBJ databases">
        <title>Microbes associate with the intestines of laboratory mice.</title>
        <authorList>
            <person name="Navarre W."/>
            <person name="Wong E."/>
            <person name="Huang K."/>
            <person name="Tropini C."/>
            <person name="Ng K."/>
            <person name="Yu B."/>
        </authorList>
    </citation>
    <scope>NUCLEOTIDE SEQUENCE [LARGE SCALE GENOMIC DNA]</scope>
    <source>
        <strain evidence="8 9">NM50_B9-20</strain>
    </source>
</reference>
<evidence type="ECO:0000313" key="9">
    <source>
        <dbReference type="Proteomes" id="UP000306888"/>
    </source>
</evidence>
<dbReference type="GO" id="GO:0005886">
    <property type="term" value="C:plasma membrane"/>
    <property type="evidence" value="ECO:0007669"/>
    <property type="project" value="TreeGrafter"/>
</dbReference>
<comment type="similarity">
    <text evidence="2">Belongs to the methyl-accepting chemotaxis (MCP) protein family.</text>
</comment>
<feature type="coiled-coil region" evidence="4">
    <location>
        <begin position="128"/>
        <end position="162"/>
    </location>
</feature>
<evidence type="ECO:0000256" key="5">
    <source>
        <dbReference type="SAM" id="Phobius"/>
    </source>
</evidence>
<dbReference type="RefSeq" id="WP_136004058.1">
    <property type="nucleotide sequence ID" value="NZ_SRYR01000001.1"/>
</dbReference>
<dbReference type="GO" id="GO:0006935">
    <property type="term" value="P:chemotaxis"/>
    <property type="evidence" value="ECO:0007669"/>
    <property type="project" value="UniProtKB-KW"/>
</dbReference>
<keyword evidence="3" id="KW-0807">Transducer</keyword>
<dbReference type="EMBL" id="SRYR01000001">
    <property type="protein sequence ID" value="TGY43599.1"/>
    <property type="molecule type" value="Genomic_DNA"/>
</dbReference>
<name>A0A4S2DMR0_9CLOT</name>
<dbReference type="InterPro" id="IPR004089">
    <property type="entry name" value="MCPsignal_dom"/>
</dbReference>
<dbReference type="Gene3D" id="6.10.340.10">
    <property type="match status" value="1"/>
</dbReference>
<dbReference type="GO" id="GO:0007165">
    <property type="term" value="P:signal transduction"/>
    <property type="evidence" value="ECO:0007669"/>
    <property type="project" value="UniProtKB-KW"/>
</dbReference>
<dbReference type="InterPro" id="IPR004090">
    <property type="entry name" value="Chemotax_Me-accpt_rcpt"/>
</dbReference>
<evidence type="ECO:0000256" key="2">
    <source>
        <dbReference type="ARBA" id="ARBA00029447"/>
    </source>
</evidence>
<keyword evidence="9" id="KW-1185">Reference proteome</keyword>
<dbReference type="PROSITE" id="PS50885">
    <property type="entry name" value="HAMP"/>
    <property type="match status" value="1"/>
</dbReference>
<gene>
    <name evidence="8" type="ORF">E5347_01945</name>
</gene>
<dbReference type="Pfam" id="PF12729">
    <property type="entry name" value="4HB_MCP_1"/>
    <property type="match status" value="1"/>
</dbReference>
<dbReference type="Pfam" id="PF00015">
    <property type="entry name" value="MCPsignal"/>
    <property type="match status" value="1"/>
</dbReference>
<keyword evidence="5" id="KW-0472">Membrane</keyword>
<dbReference type="GO" id="GO:0004888">
    <property type="term" value="F:transmembrane signaling receptor activity"/>
    <property type="evidence" value="ECO:0007669"/>
    <property type="project" value="InterPro"/>
</dbReference>
<dbReference type="Gene3D" id="1.10.287.950">
    <property type="entry name" value="Methyl-accepting chemotaxis protein"/>
    <property type="match status" value="1"/>
</dbReference>
<evidence type="ECO:0000256" key="1">
    <source>
        <dbReference type="ARBA" id="ARBA00022500"/>
    </source>
</evidence>
<protein>
    <submittedName>
        <fullName evidence="8">Methyl-accepting chemotaxis protein</fullName>
    </submittedName>
</protein>
<dbReference type="OrthoDB" id="1887545at2"/>
<feature type="transmembrane region" description="Helical" evidence="5">
    <location>
        <begin position="178"/>
        <end position="197"/>
    </location>
</feature>
<evidence type="ECO:0000259" key="7">
    <source>
        <dbReference type="PROSITE" id="PS50885"/>
    </source>
</evidence>
<evidence type="ECO:0000313" key="8">
    <source>
        <dbReference type="EMBL" id="TGY43599.1"/>
    </source>
</evidence>
<evidence type="ECO:0000259" key="6">
    <source>
        <dbReference type="PROSITE" id="PS50111"/>
    </source>
</evidence>
<dbReference type="Pfam" id="PF00672">
    <property type="entry name" value="HAMP"/>
    <property type="match status" value="1"/>
</dbReference>
<dbReference type="PANTHER" id="PTHR43531">
    <property type="entry name" value="PROTEIN ICFG"/>
    <property type="match status" value="1"/>
</dbReference>
<feature type="domain" description="HAMP" evidence="7">
    <location>
        <begin position="202"/>
        <end position="254"/>
    </location>
</feature>
<dbReference type="Proteomes" id="UP000306888">
    <property type="component" value="Unassembled WGS sequence"/>
</dbReference>
<dbReference type="PROSITE" id="PS50111">
    <property type="entry name" value="CHEMOTAXIS_TRANSDUC_2"/>
    <property type="match status" value="1"/>
</dbReference>
<keyword evidence="1" id="KW-0145">Chemotaxis</keyword>
<dbReference type="SMART" id="SM00304">
    <property type="entry name" value="HAMP"/>
    <property type="match status" value="1"/>
</dbReference>
<dbReference type="InterPro" id="IPR003660">
    <property type="entry name" value="HAMP_dom"/>
</dbReference>
<sequence length="560" mass="63683">MLTQVKILINILIILIILIGVQGIYGIFFGKKNLKDINREYGALNILSQVDYNFNNSDDMILSLIDEGKASSRGYYKIRFTNLYEEINKSISEYREVTESDNTNLDAFNKAFNEYNNSSKSLIKLIDSNNYKEANRLYKNTLEVLKNQLVDENNKMIKEHRQRLDTLYVDYNNQSKNIVILNIICIVVSILFAYILLKRFKNRLTTQLENLSKYTSALGDGDLSFRLEKYFDDEIGSVIEELDLAINNVKNLIVDTKSMVEVGKNNSESNSIASNNIINEVIKAKNNIYNISDKVDNLNSNCEEATLSTEEIIETTNLISKEILHNSNLATEMNKRAKRIEEKGLISAQTAFDIFNTKSEEIEISLEKGKVIQDIDKMLEIIKNISEEVNLLSIDASIEAARAGSNGNGFYVIAEEIRRLSEETDENLKEIKETVSDVINAFQEISCNSKELLEFLNSKVRKDYNILIDISSSYGTDMEILSDGAIKIYNITKSIFIYMNEICKSIEGITYSTNNILDNSKETNTEIKSIEEIVNGLGKSIEEENSLLSKLQISLNQFVI</sequence>
<dbReference type="InterPro" id="IPR024478">
    <property type="entry name" value="HlyB_4HB_MCP"/>
</dbReference>
<evidence type="ECO:0000256" key="4">
    <source>
        <dbReference type="SAM" id="Coils"/>
    </source>
</evidence>
<keyword evidence="5" id="KW-1133">Transmembrane helix</keyword>
<feature type="transmembrane region" description="Helical" evidence="5">
    <location>
        <begin position="7"/>
        <end position="28"/>
    </location>
</feature>
<comment type="caution">
    <text evidence="8">The sequence shown here is derived from an EMBL/GenBank/DDBJ whole genome shotgun (WGS) entry which is preliminary data.</text>
</comment>
<keyword evidence="5" id="KW-0812">Transmembrane</keyword>
<dbReference type="AlphaFoldDB" id="A0A4S2DMR0"/>
<proteinExistence type="inferred from homology"/>
<organism evidence="8 9">
    <name type="scientific">Clostridium sartagoforme</name>
    <dbReference type="NCBI Taxonomy" id="84031"/>
    <lineage>
        <taxon>Bacteria</taxon>
        <taxon>Bacillati</taxon>
        <taxon>Bacillota</taxon>
        <taxon>Clostridia</taxon>
        <taxon>Eubacteriales</taxon>
        <taxon>Clostridiaceae</taxon>
        <taxon>Clostridium</taxon>
    </lineage>
</organism>
<keyword evidence="4" id="KW-0175">Coiled coil</keyword>
<evidence type="ECO:0000256" key="3">
    <source>
        <dbReference type="PROSITE-ProRule" id="PRU00284"/>
    </source>
</evidence>
<dbReference type="PANTHER" id="PTHR43531:SF11">
    <property type="entry name" value="METHYL-ACCEPTING CHEMOTAXIS PROTEIN 3"/>
    <property type="match status" value="1"/>
</dbReference>
<feature type="domain" description="Methyl-accepting transducer" evidence="6">
    <location>
        <begin position="273"/>
        <end position="438"/>
    </location>
</feature>
<dbReference type="SMART" id="SM00283">
    <property type="entry name" value="MA"/>
    <property type="match status" value="1"/>
</dbReference>